<evidence type="ECO:0000256" key="3">
    <source>
        <dbReference type="SAM" id="SignalP"/>
    </source>
</evidence>
<proteinExistence type="predicted"/>
<organism evidence="4 5">
    <name type="scientific">Emiliania huxleyi (strain CCMP1516)</name>
    <dbReference type="NCBI Taxonomy" id="280463"/>
    <lineage>
        <taxon>Eukaryota</taxon>
        <taxon>Haptista</taxon>
        <taxon>Haptophyta</taxon>
        <taxon>Prymnesiophyceae</taxon>
        <taxon>Isochrysidales</taxon>
        <taxon>Noelaerhabdaceae</taxon>
        <taxon>Emiliania</taxon>
    </lineage>
</organism>
<keyword evidence="2" id="KW-0129">CBS domain</keyword>
<evidence type="ECO:0000313" key="4">
    <source>
        <dbReference type="EnsemblProtists" id="EOD33344"/>
    </source>
</evidence>
<dbReference type="Gene3D" id="3.10.580.10">
    <property type="entry name" value="CBS-domain"/>
    <property type="match status" value="1"/>
</dbReference>
<dbReference type="PaxDb" id="2903-EOD33344"/>
<keyword evidence="1" id="KW-0677">Repeat</keyword>
<dbReference type="KEGG" id="ehx:EMIHUDRAFT_455860"/>
<feature type="signal peptide" evidence="3">
    <location>
        <begin position="1"/>
        <end position="19"/>
    </location>
</feature>
<protein>
    <recommendedName>
        <fullName evidence="6">CBS domain-containing protein</fullName>
    </recommendedName>
</protein>
<dbReference type="InterPro" id="IPR050511">
    <property type="entry name" value="AMPK_gamma/SDS23_families"/>
</dbReference>
<dbReference type="GeneID" id="17278614"/>
<keyword evidence="3" id="KW-0732">Signal</keyword>
<dbReference type="Proteomes" id="UP000013827">
    <property type="component" value="Unassembled WGS sequence"/>
</dbReference>
<dbReference type="PANTHER" id="PTHR13780">
    <property type="entry name" value="AMP-ACTIVATED PROTEIN KINASE, GAMMA REGULATORY SUBUNIT"/>
    <property type="match status" value="1"/>
</dbReference>
<dbReference type="RefSeq" id="XP_005785773.1">
    <property type="nucleotide sequence ID" value="XM_005785716.1"/>
</dbReference>
<evidence type="ECO:0000313" key="5">
    <source>
        <dbReference type="Proteomes" id="UP000013827"/>
    </source>
</evidence>
<dbReference type="EnsemblProtists" id="EOD33344">
    <property type="protein sequence ID" value="EOD33344"/>
    <property type="gene ID" value="EMIHUDRAFT_455860"/>
</dbReference>
<dbReference type="HOGENOM" id="CLU_1139793_0_0_1"/>
<reference evidence="5" key="1">
    <citation type="journal article" date="2013" name="Nature">
        <title>Pan genome of the phytoplankton Emiliania underpins its global distribution.</title>
        <authorList>
            <person name="Read B.A."/>
            <person name="Kegel J."/>
            <person name="Klute M.J."/>
            <person name="Kuo A."/>
            <person name="Lefebvre S.C."/>
            <person name="Maumus F."/>
            <person name="Mayer C."/>
            <person name="Miller J."/>
            <person name="Monier A."/>
            <person name="Salamov A."/>
            <person name="Young J."/>
            <person name="Aguilar M."/>
            <person name="Claverie J.M."/>
            <person name="Frickenhaus S."/>
            <person name="Gonzalez K."/>
            <person name="Herman E.K."/>
            <person name="Lin Y.C."/>
            <person name="Napier J."/>
            <person name="Ogata H."/>
            <person name="Sarno A.F."/>
            <person name="Shmutz J."/>
            <person name="Schroeder D."/>
            <person name="de Vargas C."/>
            <person name="Verret F."/>
            <person name="von Dassow P."/>
            <person name="Valentin K."/>
            <person name="Van de Peer Y."/>
            <person name="Wheeler G."/>
            <person name="Dacks J.B."/>
            <person name="Delwiche C.F."/>
            <person name="Dyhrman S.T."/>
            <person name="Glockner G."/>
            <person name="John U."/>
            <person name="Richards T."/>
            <person name="Worden A.Z."/>
            <person name="Zhang X."/>
            <person name="Grigoriev I.V."/>
            <person name="Allen A.E."/>
            <person name="Bidle K."/>
            <person name="Borodovsky M."/>
            <person name="Bowler C."/>
            <person name="Brownlee C."/>
            <person name="Cock J.M."/>
            <person name="Elias M."/>
            <person name="Gladyshev V.N."/>
            <person name="Groth M."/>
            <person name="Guda C."/>
            <person name="Hadaegh A."/>
            <person name="Iglesias-Rodriguez M.D."/>
            <person name="Jenkins J."/>
            <person name="Jones B.M."/>
            <person name="Lawson T."/>
            <person name="Leese F."/>
            <person name="Lindquist E."/>
            <person name="Lobanov A."/>
            <person name="Lomsadze A."/>
            <person name="Malik S.B."/>
            <person name="Marsh M.E."/>
            <person name="Mackinder L."/>
            <person name="Mock T."/>
            <person name="Mueller-Roeber B."/>
            <person name="Pagarete A."/>
            <person name="Parker M."/>
            <person name="Probert I."/>
            <person name="Quesneville H."/>
            <person name="Raines C."/>
            <person name="Rensing S.A."/>
            <person name="Riano-Pachon D.M."/>
            <person name="Richier S."/>
            <person name="Rokitta S."/>
            <person name="Shiraiwa Y."/>
            <person name="Soanes D.M."/>
            <person name="van der Giezen M."/>
            <person name="Wahlund T.M."/>
            <person name="Williams B."/>
            <person name="Wilson W."/>
            <person name="Wolfe G."/>
            <person name="Wurch L.L."/>
        </authorList>
    </citation>
    <scope>NUCLEOTIDE SEQUENCE</scope>
</reference>
<dbReference type="SUPFAM" id="SSF54631">
    <property type="entry name" value="CBS-domain pair"/>
    <property type="match status" value="1"/>
</dbReference>
<dbReference type="AlphaFoldDB" id="A0A0D3KC59"/>
<reference evidence="4" key="2">
    <citation type="submission" date="2024-10" db="UniProtKB">
        <authorList>
            <consortium name="EnsemblProtists"/>
        </authorList>
    </citation>
    <scope>IDENTIFICATION</scope>
</reference>
<feature type="chain" id="PRO_5044285576" description="CBS domain-containing protein" evidence="3">
    <location>
        <begin position="20"/>
        <end position="244"/>
    </location>
</feature>
<dbReference type="InterPro" id="IPR046342">
    <property type="entry name" value="CBS_dom_sf"/>
</dbReference>
<keyword evidence="5" id="KW-1185">Reference proteome</keyword>
<sequence>MSLRLALCFVLVLQDVARAPFVLDSVGDSTTMPGAEAPLARARVDAPPRAAPHPRTPHETTGCVPLADTRHAHVWRLADCFAVCRLPTTPEELEVRAPEAWGTRPGTAGRALHLREPGRALHLRERRVDALGLLSAERLHALPVLDASGALFDVLSSRDIRQLASNPATDLAIPLEEALRSLPPKDSRVQTCAVSDTVATAITRLADPEAAQLVCLNDAGAVCAVVTASAVLAALLPSSPPHHG</sequence>
<evidence type="ECO:0000256" key="1">
    <source>
        <dbReference type="ARBA" id="ARBA00022737"/>
    </source>
</evidence>
<accession>A0A0D3KC59</accession>
<name>A0A0D3KC59_EMIH1</name>
<evidence type="ECO:0008006" key="6">
    <source>
        <dbReference type="Google" id="ProtNLM"/>
    </source>
</evidence>
<evidence type="ECO:0000256" key="2">
    <source>
        <dbReference type="ARBA" id="ARBA00023122"/>
    </source>
</evidence>
<dbReference type="STRING" id="2903.R1FJ33"/>